<name>A0AAW1NER7_SAPOF</name>
<keyword evidence="1" id="KW-0863">Zinc-finger</keyword>
<organism evidence="3 4">
    <name type="scientific">Saponaria officinalis</name>
    <name type="common">Common soapwort</name>
    <name type="synonym">Lychnis saponaria</name>
    <dbReference type="NCBI Taxonomy" id="3572"/>
    <lineage>
        <taxon>Eukaryota</taxon>
        <taxon>Viridiplantae</taxon>
        <taxon>Streptophyta</taxon>
        <taxon>Embryophyta</taxon>
        <taxon>Tracheophyta</taxon>
        <taxon>Spermatophyta</taxon>
        <taxon>Magnoliopsida</taxon>
        <taxon>eudicotyledons</taxon>
        <taxon>Gunneridae</taxon>
        <taxon>Pentapetalae</taxon>
        <taxon>Caryophyllales</taxon>
        <taxon>Caryophyllaceae</taxon>
        <taxon>Caryophylleae</taxon>
        <taxon>Saponaria</taxon>
    </lineage>
</organism>
<feature type="region of interest" description="Disordered" evidence="2">
    <location>
        <begin position="1"/>
        <end position="26"/>
    </location>
</feature>
<keyword evidence="1" id="KW-0479">Metal-binding</keyword>
<comment type="similarity">
    <text evidence="1">Belongs to the FHY3/FAR1 family.</text>
</comment>
<comment type="subcellular location">
    <subcellularLocation>
        <location evidence="1">Nucleus</location>
    </subcellularLocation>
</comment>
<evidence type="ECO:0000313" key="3">
    <source>
        <dbReference type="EMBL" id="KAK9756917.1"/>
    </source>
</evidence>
<dbReference type="GO" id="GO:0005634">
    <property type="term" value="C:nucleus"/>
    <property type="evidence" value="ECO:0007669"/>
    <property type="project" value="UniProtKB-SubCell"/>
</dbReference>
<evidence type="ECO:0000256" key="1">
    <source>
        <dbReference type="RuleBase" id="RU367018"/>
    </source>
</evidence>
<dbReference type="GO" id="GO:0008270">
    <property type="term" value="F:zinc ion binding"/>
    <property type="evidence" value="ECO:0007669"/>
    <property type="project" value="UniProtKB-UniRule"/>
</dbReference>
<reference evidence="3" key="1">
    <citation type="submission" date="2024-03" db="EMBL/GenBank/DDBJ databases">
        <title>WGS assembly of Saponaria officinalis var. Norfolk2.</title>
        <authorList>
            <person name="Jenkins J."/>
            <person name="Shu S."/>
            <person name="Grimwood J."/>
            <person name="Barry K."/>
            <person name="Goodstein D."/>
            <person name="Schmutz J."/>
            <person name="Leebens-Mack J."/>
            <person name="Osbourn A."/>
        </authorList>
    </citation>
    <scope>NUCLEOTIDE SEQUENCE [LARGE SCALE GENOMIC DNA]</scope>
    <source>
        <strain evidence="3">JIC</strain>
    </source>
</reference>
<dbReference type="GO" id="GO:0006355">
    <property type="term" value="P:regulation of DNA-templated transcription"/>
    <property type="evidence" value="ECO:0007669"/>
    <property type="project" value="UniProtKB-UniRule"/>
</dbReference>
<comment type="caution">
    <text evidence="3">The sequence shown here is derived from an EMBL/GenBank/DDBJ whole genome shotgun (WGS) entry which is preliminary data.</text>
</comment>
<keyword evidence="4" id="KW-1185">Reference proteome</keyword>
<evidence type="ECO:0000256" key="2">
    <source>
        <dbReference type="SAM" id="MobiDB-lite"/>
    </source>
</evidence>
<evidence type="ECO:0000313" key="4">
    <source>
        <dbReference type="Proteomes" id="UP001443914"/>
    </source>
</evidence>
<keyword evidence="1" id="KW-0862">Zinc</keyword>
<protein>
    <recommendedName>
        <fullName evidence="1">Protein FAR1-RELATED SEQUENCE</fullName>
    </recommendedName>
</protein>
<dbReference type="InterPro" id="IPR031052">
    <property type="entry name" value="FHY3/FAR1"/>
</dbReference>
<comment type="function">
    <text evidence="1">Putative transcription activator involved in regulating light control of development.</text>
</comment>
<feature type="compositionally biased region" description="Basic and acidic residues" evidence="2">
    <location>
        <begin position="1"/>
        <end position="23"/>
    </location>
</feature>
<dbReference type="AlphaFoldDB" id="A0AAW1NER7"/>
<sequence length="111" mass="12758">MRFESAIDQQRHTQKKIDNDNRHSSPKLLSQLPIEIHGAKVYTHELFDEFQQEVFSSTSGPSARGFSEKNEVDITNLKDGLRGKFFDVQFNPGTYEVTCTCRKLERCGMLC</sequence>
<dbReference type="EMBL" id="JBDFQZ010000001">
    <property type="protein sequence ID" value="KAK9756917.1"/>
    <property type="molecule type" value="Genomic_DNA"/>
</dbReference>
<proteinExistence type="inferred from homology"/>
<keyword evidence="1" id="KW-0539">Nucleus</keyword>
<dbReference type="PANTHER" id="PTHR31669:SF306">
    <property type="entry name" value="PROTEIN FAR1-RELATED SEQUENCE"/>
    <property type="match status" value="1"/>
</dbReference>
<dbReference type="PANTHER" id="PTHR31669">
    <property type="entry name" value="PROTEIN FAR1-RELATED SEQUENCE 10-RELATED"/>
    <property type="match status" value="1"/>
</dbReference>
<accession>A0AAW1NER7</accession>
<gene>
    <name evidence="3" type="ORF">RND81_01G129600</name>
</gene>
<dbReference type="Proteomes" id="UP001443914">
    <property type="component" value="Unassembled WGS sequence"/>
</dbReference>